<comment type="caution">
    <text evidence="8">The sequence shown here is derived from an EMBL/GenBank/DDBJ whole genome shotgun (WGS) entry which is preliminary data.</text>
</comment>
<comment type="subcellular location">
    <subcellularLocation>
        <location evidence="7">Cell membrane</location>
        <topology evidence="7">Single-pass membrane protein</topology>
    </subcellularLocation>
</comment>
<evidence type="ECO:0000256" key="4">
    <source>
        <dbReference type="ARBA" id="ARBA00023136"/>
    </source>
</evidence>
<dbReference type="EC" id="4.2.2.29" evidence="7"/>
<dbReference type="Pfam" id="PF02618">
    <property type="entry name" value="YceG"/>
    <property type="match status" value="1"/>
</dbReference>
<dbReference type="HAMAP" id="MF_02065">
    <property type="entry name" value="MltG"/>
    <property type="match status" value="1"/>
</dbReference>
<gene>
    <name evidence="7 8" type="primary">mltG</name>
    <name evidence="8" type="ORF">G9H71_09355</name>
</gene>
<feature type="site" description="Important for catalytic activity" evidence="7">
    <location>
        <position position="239"/>
    </location>
</feature>
<evidence type="ECO:0000256" key="6">
    <source>
        <dbReference type="ARBA" id="ARBA00023316"/>
    </source>
</evidence>
<evidence type="ECO:0000256" key="5">
    <source>
        <dbReference type="ARBA" id="ARBA00023239"/>
    </source>
</evidence>
<keyword evidence="3 7" id="KW-1133">Transmembrane helix</keyword>
<dbReference type="NCBIfam" id="TIGR00247">
    <property type="entry name" value="endolytic transglycosylase MltG"/>
    <property type="match status" value="1"/>
</dbReference>
<sequence>MSGTRATGRRRRESRSSAIAVVVSLVVVLGLLGGAFLGVRALVDGVDLAGSTADDFAGPGSGTVLVEVHEGDTSSKIGRTLKAEGVIKTVGAFVDAATENVESKSIQPGFYNLRKEMAAADALTLMLDPTSRAEKKVTVPEGLRVTEILPILVKKTGIARAKFNAALKSPKLGLPDYADGNPEGFLFPATYTVAPDATALSVLQQMVKRFNQAAKEVNLDGHPLEPYDLVKIASILEKEVNNEADFGKASRVIYSRLEQGITLGMDSTIVYHFDNKRITDDMLAADTPYNTRRFQGLPPTPISNPGEATLRAAANPPEGPWLYFITIDESGKTLFTTNLDDHNALKQKYGVQ</sequence>
<keyword evidence="4 7" id="KW-0472">Membrane</keyword>
<keyword evidence="5 7" id="KW-0456">Lyase</keyword>
<comment type="function">
    <text evidence="7">Functions as a peptidoglycan terminase that cleaves nascent peptidoglycan strands endolytically to terminate their elongation.</text>
</comment>
<evidence type="ECO:0000256" key="2">
    <source>
        <dbReference type="ARBA" id="ARBA00022692"/>
    </source>
</evidence>
<dbReference type="Gene3D" id="3.30.1490.480">
    <property type="entry name" value="Endolytic murein transglycosylase"/>
    <property type="match status" value="1"/>
</dbReference>
<feature type="transmembrane region" description="Helical" evidence="7">
    <location>
        <begin position="21"/>
        <end position="43"/>
    </location>
</feature>
<accession>A0ABX0GV17</accession>
<evidence type="ECO:0000256" key="3">
    <source>
        <dbReference type="ARBA" id="ARBA00022989"/>
    </source>
</evidence>
<proteinExistence type="inferred from homology"/>
<name>A0ABX0GV17_9ACTN</name>
<dbReference type="EMBL" id="JAANNP010000003">
    <property type="protein sequence ID" value="NHC13986.1"/>
    <property type="molecule type" value="Genomic_DNA"/>
</dbReference>
<keyword evidence="6 7" id="KW-0961">Cell wall biogenesis/degradation</keyword>
<keyword evidence="9" id="KW-1185">Reference proteome</keyword>
<keyword evidence="2 7" id="KW-0812">Transmembrane</keyword>
<evidence type="ECO:0000313" key="8">
    <source>
        <dbReference type="EMBL" id="NHC13986.1"/>
    </source>
</evidence>
<evidence type="ECO:0000256" key="7">
    <source>
        <dbReference type="HAMAP-Rule" id="MF_02065"/>
    </source>
</evidence>
<dbReference type="Proteomes" id="UP000800981">
    <property type="component" value="Unassembled WGS sequence"/>
</dbReference>
<comment type="catalytic activity">
    <reaction evidence="7">
        <text>a peptidoglycan chain = a peptidoglycan chain with N-acetyl-1,6-anhydromuramyl-[peptide] at the reducing end + a peptidoglycan chain with N-acetylglucosamine at the non-reducing end.</text>
        <dbReference type="EC" id="4.2.2.29"/>
    </reaction>
</comment>
<organism evidence="8 9">
    <name type="scientific">Motilibacter deserti</name>
    <dbReference type="NCBI Taxonomy" id="2714956"/>
    <lineage>
        <taxon>Bacteria</taxon>
        <taxon>Bacillati</taxon>
        <taxon>Actinomycetota</taxon>
        <taxon>Actinomycetes</taxon>
        <taxon>Motilibacterales</taxon>
        <taxon>Motilibacteraceae</taxon>
        <taxon>Motilibacter</taxon>
    </lineage>
</organism>
<reference evidence="8 9" key="1">
    <citation type="submission" date="2020-03" db="EMBL/GenBank/DDBJ databases">
        <title>Two novel Motilibacter sp.</title>
        <authorList>
            <person name="Liu S."/>
        </authorList>
    </citation>
    <scope>NUCLEOTIDE SEQUENCE [LARGE SCALE GENOMIC DNA]</scope>
    <source>
        <strain evidence="8 9">E257</strain>
    </source>
</reference>
<evidence type="ECO:0000256" key="1">
    <source>
        <dbReference type="ARBA" id="ARBA00022475"/>
    </source>
</evidence>
<dbReference type="CDD" id="cd08010">
    <property type="entry name" value="MltG_like"/>
    <property type="match status" value="1"/>
</dbReference>
<dbReference type="RefSeq" id="WP_166281022.1">
    <property type="nucleotide sequence ID" value="NZ_JAANNP010000003.1"/>
</dbReference>
<comment type="similarity">
    <text evidence="7">Belongs to the transglycosylase MltG family.</text>
</comment>
<protein>
    <recommendedName>
        <fullName evidence="7">Endolytic murein transglycosylase</fullName>
        <ecNumber evidence="7">4.2.2.29</ecNumber>
    </recommendedName>
    <alternativeName>
        <fullName evidence="7">Peptidoglycan lytic transglycosylase</fullName>
    </alternativeName>
    <alternativeName>
        <fullName evidence="7">Peptidoglycan polymerization terminase</fullName>
    </alternativeName>
</protein>
<evidence type="ECO:0000313" key="9">
    <source>
        <dbReference type="Proteomes" id="UP000800981"/>
    </source>
</evidence>
<dbReference type="PANTHER" id="PTHR30518:SF2">
    <property type="entry name" value="ENDOLYTIC MUREIN TRANSGLYCOSYLASE"/>
    <property type="match status" value="1"/>
</dbReference>
<keyword evidence="1 7" id="KW-1003">Cell membrane</keyword>
<dbReference type="PANTHER" id="PTHR30518">
    <property type="entry name" value="ENDOLYTIC MUREIN TRANSGLYCOSYLASE"/>
    <property type="match status" value="1"/>
</dbReference>
<dbReference type="InterPro" id="IPR003770">
    <property type="entry name" value="MLTG-like"/>
</dbReference>